<dbReference type="EMBL" id="FBWC01000041">
    <property type="protein sequence ID" value="CUX66896.1"/>
    <property type="molecule type" value="Genomic_DNA"/>
</dbReference>
<dbReference type="RefSeq" id="WP_080867856.1">
    <property type="nucleotide sequence ID" value="NZ_LT009733.1"/>
</dbReference>
<gene>
    <name evidence="1" type="ORF">AGR4C_pb20019</name>
</gene>
<dbReference type="AlphaFoldDB" id="A0A1S7SD38"/>
<accession>A0A1S7SD38</accession>
<sequence>MIANDILNEDVSDFATRLEAMTSDEVFATMGALEKHSEDDASVREETLSRITLVEEEIERRFPGEMLTPYRDWKREQPLMS</sequence>
<dbReference type="Proteomes" id="UP000191897">
    <property type="component" value="Unassembled WGS sequence"/>
</dbReference>
<name>A0A1S7SD38_AGRTU</name>
<evidence type="ECO:0000313" key="1">
    <source>
        <dbReference type="EMBL" id="CUX66896.1"/>
    </source>
</evidence>
<organism evidence="1 2">
    <name type="scientific">Agrobacterium tumefaciens str. Kerr 14</name>
    <dbReference type="NCBI Taxonomy" id="1183424"/>
    <lineage>
        <taxon>Bacteria</taxon>
        <taxon>Pseudomonadati</taxon>
        <taxon>Pseudomonadota</taxon>
        <taxon>Alphaproteobacteria</taxon>
        <taxon>Hyphomicrobiales</taxon>
        <taxon>Rhizobiaceae</taxon>
        <taxon>Rhizobium/Agrobacterium group</taxon>
        <taxon>Agrobacterium</taxon>
        <taxon>Agrobacterium tumefaciens complex</taxon>
    </lineage>
</organism>
<protein>
    <submittedName>
        <fullName evidence="1">Uncharacterized protein</fullName>
    </submittedName>
</protein>
<reference evidence="1 2" key="1">
    <citation type="submission" date="2016-01" db="EMBL/GenBank/DDBJ databases">
        <authorList>
            <person name="Oliw E.H."/>
        </authorList>
    </citation>
    <scope>NUCLEOTIDE SEQUENCE [LARGE SCALE GENOMIC DNA]</scope>
    <source>
        <strain evidence="1 2">Kerr 14</strain>
    </source>
</reference>
<proteinExistence type="predicted"/>
<evidence type="ECO:0000313" key="2">
    <source>
        <dbReference type="Proteomes" id="UP000191897"/>
    </source>
</evidence>